<keyword evidence="3" id="KW-0012">Acyltransferase</keyword>
<protein>
    <submittedName>
        <fullName evidence="4">Uncharacterized protein</fullName>
    </submittedName>
</protein>
<dbReference type="AlphaFoldDB" id="A0AAD9U862"/>
<organism evidence="4 5">
    <name type="scientific">Dipteronia dyeriana</name>
    <dbReference type="NCBI Taxonomy" id="168575"/>
    <lineage>
        <taxon>Eukaryota</taxon>
        <taxon>Viridiplantae</taxon>
        <taxon>Streptophyta</taxon>
        <taxon>Embryophyta</taxon>
        <taxon>Tracheophyta</taxon>
        <taxon>Spermatophyta</taxon>
        <taxon>Magnoliopsida</taxon>
        <taxon>eudicotyledons</taxon>
        <taxon>Gunneridae</taxon>
        <taxon>Pentapetalae</taxon>
        <taxon>rosids</taxon>
        <taxon>malvids</taxon>
        <taxon>Sapindales</taxon>
        <taxon>Sapindaceae</taxon>
        <taxon>Hippocastanoideae</taxon>
        <taxon>Acereae</taxon>
        <taxon>Dipteronia</taxon>
    </lineage>
</organism>
<keyword evidence="5" id="KW-1185">Reference proteome</keyword>
<evidence type="ECO:0000256" key="2">
    <source>
        <dbReference type="ARBA" id="ARBA00022679"/>
    </source>
</evidence>
<gene>
    <name evidence="4" type="ORF">Ddye_016852</name>
</gene>
<evidence type="ECO:0000256" key="1">
    <source>
        <dbReference type="ARBA" id="ARBA00009861"/>
    </source>
</evidence>
<accession>A0AAD9U862</accession>
<dbReference type="InterPro" id="IPR023213">
    <property type="entry name" value="CAT-like_dom_sf"/>
</dbReference>
<evidence type="ECO:0000256" key="3">
    <source>
        <dbReference type="ARBA" id="ARBA00023315"/>
    </source>
</evidence>
<comment type="caution">
    <text evidence="4">The sequence shown here is derived from an EMBL/GenBank/DDBJ whole genome shotgun (WGS) entry which is preliminary data.</text>
</comment>
<name>A0AAD9U862_9ROSI</name>
<keyword evidence="2" id="KW-0808">Transferase</keyword>
<dbReference type="EMBL" id="JANJYI010000005">
    <property type="protein sequence ID" value="KAK2649363.1"/>
    <property type="molecule type" value="Genomic_DNA"/>
</dbReference>
<evidence type="ECO:0000313" key="4">
    <source>
        <dbReference type="EMBL" id="KAK2649363.1"/>
    </source>
</evidence>
<evidence type="ECO:0000313" key="5">
    <source>
        <dbReference type="Proteomes" id="UP001280121"/>
    </source>
</evidence>
<dbReference type="Proteomes" id="UP001280121">
    <property type="component" value="Unassembled WGS sequence"/>
</dbReference>
<dbReference type="Pfam" id="PF02458">
    <property type="entry name" value="Transferase"/>
    <property type="match status" value="1"/>
</dbReference>
<sequence>MEIRIISSEIIKPCSSTPEHIRSYKLFVMDQFSIHTSIPFVFFYSGSCKNSHHLKNFLLQTLTYYYPFAGCIKNGFSVDWDDYGVTFNEASVAGDMSKLIKRQKIELLEQLRPYNKEDMLSAQVNLANQVNHFDRGRVAICISIRHAIADACAVAHFVRNWSKVANCGGSLIDVKDVIFD</sequence>
<dbReference type="PANTHER" id="PTHR31623">
    <property type="entry name" value="F21J9.9"/>
    <property type="match status" value="1"/>
</dbReference>
<proteinExistence type="inferred from homology"/>
<dbReference type="Gene3D" id="3.30.559.10">
    <property type="entry name" value="Chloramphenicol acetyltransferase-like domain"/>
    <property type="match status" value="1"/>
</dbReference>
<dbReference type="PANTHER" id="PTHR31623:SF28">
    <property type="entry name" value="BAHD ACYLTRANSFERASE"/>
    <property type="match status" value="1"/>
</dbReference>
<reference evidence="4" key="1">
    <citation type="journal article" date="2023" name="Plant J.">
        <title>Genome sequences and population genomics provide insights into the demographic history, inbreeding, and mutation load of two 'living fossil' tree species of Dipteronia.</title>
        <authorList>
            <person name="Feng Y."/>
            <person name="Comes H.P."/>
            <person name="Chen J."/>
            <person name="Zhu S."/>
            <person name="Lu R."/>
            <person name="Zhang X."/>
            <person name="Li P."/>
            <person name="Qiu J."/>
            <person name="Olsen K.M."/>
            <person name="Qiu Y."/>
        </authorList>
    </citation>
    <scope>NUCLEOTIDE SEQUENCE</scope>
    <source>
        <strain evidence="4">KIB01</strain>
    </source>
</reference>
<dbReference type="GO" id="GO:0016746">
    <property type="term" value="F:acyltransferase activity"/>
    <property type="evidence" value="ECO:0007669"/>
    <property type="project" value="UniProtKB-KW"/>
</dbReference>
<comment type="similarity">
    <text evidence="1">Belongs to the plant acyltransferase family.</text>
</comment>